<dbReference type="EMBL" id="CP058322">
    <property type="protein sequence ID" value="QLD27984.1"/>
    <property type="molecule type" value="Genomic_DNA"/>
</dbReference>
<organism evidence="1 2">
    <name type="scientific">Micromonospora carbonacea</name>
    <dbReference type="NCBI Taxonomy" id="47853"/>
    <lineage>
        <taxon>Bacteria</taxon>
        <taxon>Bacillati</taxon>
        <taxon>Actinomycetota</taxon>
        <taxon>Actinomycetes</taxon>
        <taxon>Micromonosporales</taxon>
        <taxon>Micromonosporaceae</taxon>
        <taxon>Micromonospora</taxon>
    </lineage>
</organism>
<protein>
    <submittedName>
        <fullName evidence="1">Putative ATP-grasp target RiPP</fullName>
    </submittedName>
</protein>
<evidence type="ECO:0000313" key="2">
    <source>
        <dbReference type="Proteomes" id="UP000509335"/>
    </source>
</evidence>
<dbReference type="AlphaFoldDB" id="A0A7H8XTF3"/>
<proteinExistence type="predicted"/>
<sequence length="57" mass="6200">MRRRTVRIDTIPADGVELADEQLARMLGGLPRRDAGGSSKTIDDIPNGGRNDTDSDF</sequence>
<accession>A0A7H8XTF3</accession>
<dbReference type="InterPro" id="IPR030988">
    <property type="entry name" value="GRASP_targ_2_Rhodococcus"/>
</dbReference>
<reference evidence="1 2" key="1">
    <citation type="submission" date="2020-07" db="EMBL/GenBank/DDBJ databases">
        <title>A bifunctional nitrone conjugated secondary metabolite targeting the ribosome.</title>
        <authorList>
            <person name="Limbrick E.M."/>
            <person name="Graf M."/>
            <person name="Derewacz D.K."/>
            <person name="Nguyen F."/>
            <person name="Spraggins J.M."/>
            <person name="Wieland M."/>
            <person name="Ynigez-Gutierrez A.E."/>
            <person name="Reisman B.J."/>
            <person name="Zinshteyn B."/>
            <person name="McCulloch K."/>
            <person name="Iverson T.M."/>
            <person name="Green R."/>
            <person name="Wilson D.N."/>
            <person name="Bachmann B.O."/>
        </authorList>
    </citation>
    <scope>NUCLEOTIDE SEQUENCE [LARGE SCALE GENOMIC DNA]</scope>
    <source>
        <strain evidence="2">aurantiaca</strain>
    </source>
</reference>
<evidence type="ECO:0000313" key="1">
    <source>
        <dbReference type="EMBL" id="QLD27984.1"/>
    </source>
</evidence>
<dbReference type="NCBIfam" id="TIGR04497">
    <property type="entry name" value="GRASP_targ_2"/>
    <property type="match status" value="1"/>
</dbReference>
<dbReference type="Proteomes" id="UP000509335">
    <property type="component" value="Chromosome"/>
</dbReference>
<gene>
    <name evidence="1" type="ORF">HXZ27_30365</name>
</gene>
<dbReference type="GeneID" id="301315000"/>
<dbReference type="RefSeq" id="WP_178066790.1">
    <property type="nucleotide sequence ID" value="NZ_CBDRIN010000036.1"/>
</dbReference>
<dbReference type="KEGG" id="mcab:HXZ27_30365"/>
<name>A0A7H8XTF3_9ACTN</name>